<dbReference type="AlphaFoldDB" id="A0A1T5G6B0"/>
<name>A0A1T5G6B0_9FLAO</name>
<accession>A0A1T5G6B0</accession>
<reference evidence="1 2" key="1">
    <citation type="submission" date="2017-02" db="EMBL/GenBank/DDBJ databases">
        <authorList>
            <person name="Peterson S.W."/>
        </authorList>
    </citation>
    <scope>NUCLEOTIDE SEQUENCE [LARGE SCALE GENOMIC DNA]</scope>
    <source>
        <strain evidence="1 2">DSM 22323</strain>
    </source>
</reference>
<evidence type="ECO:0000313" key="1">
    <source>
        <dbReference type="EMBL" id="SKC03980.1"/>
    </source>
</evidence>
<dbReference type="Proteomes" id="UP000191112">
    <property type="component" value="Unassembled WGS sequence"/>
</dbReference>
<dbReference type="STRING" id="619805.SAMN05660477_02588"/>
<evidence type="ECO:0000313" key="2">
    <source>
        <dbReference type="Proteomes" id="UP000191112"/>
    </source>
</evidence>
<dbReference type="EMBL" id="FUYZ01000010">
    <property type="protein sequence ID" value="SKC03980.1"/>
    <property type="molecule type" value="Genomic_DNA"/>
</dbReference>
<keyword evidence="2" id="KW-1185">Reference proteome</keyword>
<gene>
    <name evidence="1" type="ORF">SAMN05660477_02588</name>
</gene>
<sequence length="59" mass="7327">MYKLVFTDIFNCILKKTPKNHLQIQFKQFLSIFLRTLYIYQKKMYFCKNSKKVKWLNIS</sequence>
<organism evidence="1 2">
    <name type="scientific">Soonwooa buanensis</name>
    <dbReference type="NCBI Taxonomy" id="619805"/>
    <lineage>
        <taxon>Bacteria</taxon>
        <taxon>Pseudomonadati</taxon>
        <taxon>Bacteroidota</taxon>
        <taxon>Flavobacteriia</taxon>
        <taxon>Flavobacteriales</taxon>
        <taxon>Weeksellaceae</taxon>
        <taxon>Chryseobacterium group</taxon>
        <taxon>Soonwooa</taxon>
    </lineage>
</organism>
<protein>
    <submittedName>
        <fullName evidence="1">Uncharacterized protein</fullName>
    </submittedName>
</protein>
<proteinExistence type="predicted"/>